<feature type="binding site" evidence="9">
    <location>
        <begin position="129"/>
        <end position="134"/>
    </location>
    <ligand>
        <name>ATP</name>
        <dbReference type="ChEBI" id="CHEBI:30616"/>
    </ligand>
</feature>
<dbReference type="FunFam" id="1.20.120.790:FF:000001">
    <property type="entry name" value="Heat shock protein 90 alpha"/>
    <property type="match status" value="1"/>
</dbReference>
<dbReference type="FunFam" id="3.30.230.80:FF:000001">
    <property type="entry name" value="Heat shock protein 90 alpha"/>
    <property type="match status" value="1"/>
</dbReference>
<feature type="binding site" evidence="9">
    <location>
        <position position="374"/>
    </location>
    <ligand>
        <name>ATP</name>
        <dbReference type="ChEBI" id="CHEBI:30616"/>
    </ligand>
</feature>
<comment type="similarity">
    <text evidence="2">Belongs to the heat shock protein 90 family.</text>
</comment>
<dbReference type="GO" id="GO:0007517">
    <property type="term" value="P:muscle organ development"/>
    <property type="evidence" value="ECO:0007669"/>
    <property type="project" value="UniProtKB-KW"/>
</dbReference>
<keyword evidence="5 9" id="KW-0547">Nucleotide-binding</keyword>
<evidence type="ECO:0000256" key="7">
    <source>
        <dbReference type="ARBA" id="ARBA00023016"/>
    </source>
</evidence>
<name>A0A8C6TEL4_9GOBI</name>
<keyword evidence="6 9" id="KW-0067">ATP-binding</keyword>
<feature type="binding site" evidence="9">
    <location>
        <position position="94"/>
    </location>
    <ligand>
        <name>ATP</name>
        <dbReference type="ChEBI" id="CHEBI:30616"/>
    </ligand>
</feature>
<dbReference type="Proteomes" id="UP000694523">
    <property type="component" value="Unplaced"/>
</dbReference>
<dbReference type="SUPFAM" id="SSF54211">
    <property type="entry name" value="Ribosomal protein S5 domain 2-like"/>
    <property type="match status" value="1"/>
</dbReference>
<dbReference type="SMART" id="SM00387">
    <property type="entry name" value="HATPase_c"/>
    <property type="match status" value="1"/>
</dbReference>
<dbReference type="PIRSF" id="PIRSF002583">
    <property type="entry name" value="Hsp90"/>
    <property type="match status" value="1"/>
</dbReference>
<feature type="domain" description="Histidine kinase/HSP90-like ATPase" evidence="11">
    <location>
        <begin position="36"/>
        <end position="202"/>
    </location>
</feature>
<accession>A0A8C6TEL4</accession>
<evidence type="ECO:0000259" key="11">
    <source>
        <dbReference type="SMART" id="SM00387"/>
    </source>
</evidence>
<dbReference type="GO" id="GO:0016887">
    <property type="term" value="F:ATP hydrolysis activity"/>
    <property type="evidence" value="ECO:0007669"/>
    <property type="project" value="InterPro"/>
</dbReference>
<dbReference type="CDD" id="cd16927">
    <property type="entry name" value="HATPase_Hsp90-like"/>
    <property type="match status" value="1"/>
</dbReference>
<feature type="compositionally biased region" description="Acidic residues" evidence="10">
    <location>
        <begin position="686"/>
        <end position="697"/>
    </location>
</feature>
<evidence type="ECO:0000256" key="6">
    <source>
        <dbReference type="ARBA" id="ARBA00022840"/>
    </source>
</evidence>
<dbReference type="Gene3D" id="3.40.50.11260">
    <property type="match status" value="1"/>
</dbReference>
<comment type="subcellular location">
    <subcellularLocation>
        <location evidence="1">Cytoplasm</location>
    </subcellularLocation>
</comment>
<dbReference type="FunFam" id="3.40.50.11260:FF:000001">
    <property type="entry name" value="Heat shock protein 90 alpha"/>
    <property type="match status" value="1"/>
</dbReference>
<feature type="compositionally biased region" description="Acidic residues" evidence="10">
    <location>
        <begin position="208"/>
        <end position="221"/>
    </location>
</feature>
<dbReference type="Ensembl" id="ENSNMLT00000021255.1">
    <property type="protein sequence ID" value="ENSNMLP00000018909.1"/>
    <property type="gene ID" value="ENSNMLG00000012405.1"/>
</dbReference>
<dbReference type="GO" id="GO:0140662">
    <property type="term" value="F:ATP-dependent protein folding chaperone"/>
    <property type="evidence" value="ECO:0007669"/>
    <property type="project" value="InterPro"/>
</dbReference>
<proteinExistence type="inferred from homology"/>
<dbReference type="GO" id="GO:0005737">
    <property type="term" value="C:cytoplasm"/>
    <property type="evidence" value="ECO:0007669"/>
    <property type="project" value="UniProtKB-SubCell"/>
</dbReference>
<dbReference type="AlphaFoldDB" id="A0A8C6TEL4"/>
<evidence type="ECO:0000256" key="10">
    <source>
        <dbReference type="SAM" id="MobiDB-lite"/>
    </source>
</evidence>
<keyword evidence="8" id="KW-0143">Chaperone</keyword>
<evidence type="ECO:0000256" key="5">
    <source>
        <dbReference type="ARBA" id="ARBA00022741"/>
    </source>
</evidence>
<evidence type="ECO:0000256" key="3">
    <source>
        <dbReference type="ARBA" id="ARBA00022490"/>
    </source>
</evidence>
<dbReference type="InterPro" id="IPR003594">
    <property type="entry name" value="HATPase_dom"/>
</dbReference>
<dbReference type="PANTHER" id="PTHR11528">
    <property type="entry name" value="HEAT SHOCK PROTEIN 90 FAMILY MEMBER"/>
    <property type="match status" value="1"/>
</dbReference>
<dbReference type="GO" id="GO:0005524">
    <property type="term" value="F:ATP binding"/>
    <property type="evidence" value="ECO:0007669"/>
    <property type="project" value="UniProtKB-KW"/>
</dbReference>
<dbReference type="SUPFAM" id="SSF110942">
    <property type="entry name" value="HSP90 C-terminal domain"/>
    <property type="match status" value="1"/>
</dbReference>
<dbReference type="InterPro" id="IPR036890">
    <property type="entry name" value="HATPase_C_sf"/>
</dbReference>
<dbReference type="GO" id="GO:0050900">
    <property type="term" value="P:leukocyte migration"/>
    <property type="evidence" value="ECO:0007669"/>
    <property type="project" value="UniProtKB-ARBA"/>
</dbReference>
<reference evidence="12" key="1">
    <citation type="submission" date="2025-08" db="UniProtKB">
        <authorList>
            <consortium name="Ensembl"/>
        </authorList>
    </citation>
    <scope>IDENTIFICATION</scope>
</reference>
<feature type="binding site" evidence="9">
    <location>
        <position position="43"/>
    </location>
    <ligand>
        <name>ATP</name>
        <dbReference type="ChEBI" id="CHEBI:30616"/>
    </ligand>
</feature>
<keyword evidence="4" id="KW-0517">Myogenesis</keyword>
<dbReference type="InterPro" id="IPR037196">
    <property type="entry name" value="HSP90_C"/>
</dbReference>
<feature type="region of interest" description="Disordered" evidence="10">
    <location>
        <begin position="206"/>
        <end position="252"/>
    </location>
</feature>
<keyword evidence="13" id="KW-1185">Reference proteome</keyword>
<dbReference type="FunFam" id="3.30.565.10:FF:000357">
    <property type="entry name" value="Heat shock protein HSP 90-beta"/>
    <property type="match status" value="1"/>
</dbReference>
<organism evidence="12 13">
    <name type="scientific">Neogobius melanostomus</name>
    <name type="common">round goby</name>
    <dbReference type="NCBI Taxonomy" id="47308"/>
    <lineage>
        <taxon>Eukaryota</taxon>
        <taxon>Metazoa</taxon>
        <taxon>Chordata</taxon>
        <taxon>Craniata</taxon>
        <taxon>Vertebrata</taxon>
        <taxon>Euteleostomi</taxon>
        <taxon>Actinopterygii</taxon>
        <taxon>Neopterygii</taxon>
        <taxon>Teleostei</taxon>
        <taxon>Neoteleostei</taxon>
        <taxon>Acanthomorphata</taxon>
        <taxon>Gobiaria</taxon>
        <taxon>Gobiiformes</taxon>
        <taxon>Gobioidei</taxon>
        <taxon>Gobiidae</taxon>
        <taxon>Benthophilinae</taxon>
        <taxon>Neogobiini</taxon>
        <taxon>Neogobius</taxon>
    </lineage>
</organism>
<reference evidence="12" key="2">
    <citation type="submission" date="2025-09" db="UniProtKB">
        <authorList>
            <consortium name="Ensembl"/>
        </authorList>
    </citation>
    <scope>IDENTIFICATION</scope>
</reference>
<keyword evidence="7" id="KW-0346">Stress response</keyword>
<dbReference type="InterPro" id="IPR020575">
    <property type="entry name" value="Hsp90_N"/>
</dbReference>
<dbReference type="Gene3D" id="3.30.230.80">
    <property type="match status" value="1"/>
</dbReference>
<dbReference type="NCBIfam" id="NF003555">
    <property type="entry name" value="PRK05218.1"/>
    <property type="match status" value="1"/>
</dbReference>
<evidence type="ECO:0000313" key="12">
    <source>
        <dbReference type="Ensembl" id="ENSNMLP00000018909.1"/>
    </source>
</evidence>
<keyword evidence="3" id="KW-0963">Cytoplasm</keyword>
<protein>
    <submittedName>
        <fullName evidence="12">Heat shock protein 90, alpha (cytosolic), class A member 1, tandem duplicate 1</fullName>
    </submittedName>
</protein>
<dbReference type="Gene3D" id="1.20.120.790">
    <property type="entry name" value="Heat shock protein 90, C-terminal domain"/>
    <property type="match status" value="1"/>
</dbReference>
<dbReference type="PROSITE" id="PS00298">
    <property type="entry name" value="HSP90"/>
    <property type="match status" value="1"/>
</dbReference>
<feature type="binding site" evidence="9">
    <location>
        <position position="102"/>
    </location>
    <ligand>
        <name>ATP</name>
        <dbReference type="ChEBI" id="CHEBI:30616"/>
    </ligand>
</feature>
<feature type="compositionally biased region" description="Basic and acidic residues" evidence="10">
    <location>
        <begin position="222"/>
        <end position="234"/>
    </location>
</feature>
<evidence type="ECO:0000313" key="13">
    <source>
        <dbReference type="Proteomes" id="UP000694523"/>
    </source>
</evidence>
<dbReference type="GO" id="GO:0051082">
    <property type="term" value="F:unfolded protein binding"/>
    <property type="evidence" value="ECO:0007669"/>
    <property type="project" value="InterPro"/>
</dbReference>
<dbReference type="SUPFAM" id="SSF55874">
    <property type="entry name" value="ATPase domain of HSP90 chaperone/DNA topoisomerase II/histidine kinase"/>
    <property type="match status" value="1"/>
</dbReference>
<feature type="binding site" evidence="9">
    <location>
        <begin position="109"/>
        <end position="110"/>
    </location>
    <ligand>
        <name>ATP</name>
        <dbReference type="ChEBI" id="CHEBI:30616"/>
    </ligand>
</feature>
<dbReference type="InterPro" id="IPR001404">
    <property type="entry name" value="Hsp90_fam"/>
</dbReference>
<dbReference type="InterPro" id="IPR019805">
    <property type="entry name" value="Heat_shock_protein_90_CS"/>
</dbReference>
<evidence type="ECO:0000256" key="4">
    <source>
        <dbReference type="ARBA" id="ARBA00022541"/>
    </source>
</evidence>
<feature type="binding site" evidence="9">
    <location>
        <position position="47"/>
    </location>
    <ligand>
        <name>ATP</name>
        <dbReference type="ChEBI" id="CHEBI:30616"/>
    </ligand>
</feature>
<dbReference type="HAMAP" id="MF_00505">
    <property type="entry name" value="HSP90"/>
    <property type="match status" value="1"/>
</dbReference>
<dbReference type="PRINTS" id="PR00775">
    <property type="entry name" value="HEATSHOCK90"/>
</dbReference>
<evidence type="ECO:0000256" key="2">
    <source>
        <dbReference type="ARBA" id="ARBA00008239"/>
    </source>
</evidence>
<feature type="binding site" evidence="9">
    <location>
        <position position="89"/>
    </location>
    <ligand>
        <name>ATP</name>
        <dbReference type="ChEBI" id="CHEBI:30616"/>
    </ligand>
</feature>
<feature type="binding site" evidence="9">
    <location>
        <position position="108"/>
    </location>
    <ligand>
        <name>ATP</name>
        <dbReference type="ChEBI" id="CHEBI:30616"/>
    </ligand>
</feature>
<evidence type="ECO:0000256" key="8">
    <source>
        <dbReference type="ARBA" id="ARBA00023186"/>
    </source>
</evidence>
<sequence length="706" mass="81275">MPENNGRVMEEEVETFAFQAEIAQLMSLIINTFYSNKEIFLRELISNSSDALDKIRYESLTDPSKLDSCKDLKIEIHPDLHQRTVTLTDTGIGMTKADLINNLGTIAKSGTKAFMEALQAGADISMIGQFGVGFYSAYLVAEKVTVITKHNDDEQYIWESAAGDLSPFVFQNRDSGSRFRGLNILEHITDYFIFCLHFKVEKTREKEVDMDEGAKEEEVENKDEAAADKPKIEDIGADEDEDTKDGQNKRKMKVKEKYIDAQELNKTKPIWTRNPDDITNEEYGEFYKSLTNDWEDHLAVKHFSVEGQLEFRALLFVPRRAAFDLFENKKKRNNIKLYVRRVFIMDNCEELIPEYLNFIKGVVDSEDLPLNISREMLQQSKILKVIRKNLVKKCLELFGELADDKDNYKKYYEQFSKNIKLGIHEDSQNRKKLSDMLRYYTSASGEEMVSLKEYVARMKENQQHIYFITGETKDQVANSAFVERLRKAGLEVIYMIEPIDEYCVQQLKEYDGKTLVSVTKEGLELPEDDDEKKKQEELKVKFENLCKIMKDILDKKIEKVTVSNRLVSSPCCIVTSTYGWTANMERIMKSQALRDNSTMGYMTAKKHLEINPAHPIVETLREKAEVDKNDKAVKDLVILLFETALLSSGFTLEDPQTHANRIYRMIKLGLGIDEDDSPAEDLIQPAEEDMPALEGDDDTSRMEEVD</sequence>
<dbReference type="Pfam" id="PF13589">
    <property type="entry name" value="HATPase_c_3"/>
    <property type="match status" value="1"/>
</dbReference>
<evidence type="ECO:0000256" key="1">
    <source>
        <dbReference type="ARBA" id="ARBA00004496"/>
    </source>
</evidence>
<dbReference type="InterPro" id="IPR020568">
    <property type="entry name" value="Ribosomal_Su5_D2-typ_SF"/>
</dbReference>
<dbReference type="Pfam" id="PF00183">
    <property type="entry name" value="HSP90"/>
    <property type="match status" value="1"/>
</dbReference>
<dbReference type="Gene3D" id="3.30.565.10">
    <property type="entry name" value="Histidine kinase-like ATPase, C-terminal domain"/>
    <property type="match status" value="1"/>
</dbReference>
<evidence type="ECO:0000256" key="9">
    <source>
        <dbReference type="PIRSR" id="PIRSR002583-1"/>
    </source>
</evidence>
<feature type="region of interest" description="Disordered" evidence="10">
    <location>
        <begin position="676"/>
        <end position="706"/>
    </location>
</feature>